<evidence type="ECO:0000256" key="9">
    <source>
        <dbReference type="RuleBase" id="RU003939"/>
    </source>
</evidence>
<name>A0A2Z2L8T6_9RICK</name>
<dbReference type="RefSeq" id="WP_075139346.1">
    <property type="nucleotide sequence ID" value="NZ_CP015994.1"/>
</dbReference>
<dbReference type="GO" id="GO:0006355">
    <property type="term" value="P:regulation of DNA-templated transcription"/>
    <property type="evidence" value="ECO:0007669"/>
    <property type="project" value="InterPro"/>
</dbReference>
<dbReference type="GO" id="GO:0009893">
    <property type="term" value="P:positive regulation of metabolic process"/>
    <property type="evidence" value="ECO:0007669"/>
    <property type="project" value="UniProtKB-ARBA"/>
</dbReference>
<dbReference type="Proteomes" id="UP000259762">
    <property type="component" value="Chromosome"/>
</dbReference>
<dbReference type="Gene3D" id="4.10.520.10">
    <property type="entry name" value="IHF-like DNA-binding proteins"/>
    <property type="match status" value="1"/>
</dbReference>
<keyword evidence="4" id="KW-0805">Transcription regulation</keyword>
<dbReference type="InterPro" id="IPR005684">
    <property type="entry name" value="IHF_alpha"/>
</dbReference>
<dbReference type="PROSITE" id="PS00045">
    <property type="entry name" value="HISTONE_LIKE"/>
    <property type="match status" value="1"/>
</dbReference>
<evidence type="ECO:0000256" key="8">
    <source>
        <dbReference type="ARBA" id="ARBA00040467"/>
    </source>
</evidence>
<keyword evidence="6" id="KW-0804">Transcription</keyword>
<dbReference type="GO" id="GO:0006310">
    <property type="term" value="P:DNA recombination"/>
    <property type="evidence" value="ECO:0007669"/>
    <property type="project" value="UniProtKB-KW"/>
</dbReference>
<reference evidence="10 11" key="2">
    <citation type="journal article" date="2019" name="BMC Genomics">
        <title>The Anaplasma ovis genome reveals a high proportion of pseudogenes.</title>
        <authorList>
            <person name="Liu Z."/>
            <person name="Peasley A.M."/>
            <person name="Yang J."/>
            <person name="Li Y."/>
            <person name="Guan G."/>
            <person name="Luo J."/>
            <person name="Yin H."/>
            <person name="Brayton K.A."/>
        </authorList>
    </citation>
    <scope>NUCLEOTIDE SEQUENCE [LARGE SCALE GENOMIC DNA]</scope>
    <source>
        <strain evidence="10 11">Haibei</strain>
    </source>
</reference>
<evidence type="ECO:0000313" key="11">
    <source>
        <dbReference type="Proteomes" id="UP000259762"/>
    </source>
</evidence>
<dbReference type="GO" id="GO:0030527">
    <property type="term" value="F:structural constituent of chromatin"/>
    <property type="evidence" value="ECO:0007669"/>
    <property type="project" value="InterPro"/>
</dbReference>
<keyword evidence="5" id="KW-0238">DNA-binding</keyword>
<dbReference type="AlphaFoldDB" id="A0A2Z2L8T6"/>
<dbReference type="SMART" id="SM00411">
    <property type="entry name" value="BHL"/>
    <property type="match status" value="1"/>
</dbReference>
<evidence type="ECO:0000256" key="5">
    <source>
        <dbReference type="ARBA" id="ARBA00023125"/>
    </source>
</evidence>
<keyword evidence="7" id="KW-0233">DNA recombination</keyword>
<evidence type="ECO:0000256" key="6">
    <source>
        <dbReference type="ARBA" id="ARBA00023163"/>
    </source>
</evidence>
<dbReference type="EMBL" id="CP015994">
    <property type="protein sequence ID" value="ASI48005.1"/>
    <property type="molecule type" value="Genomic_DNA"/>
</dbReference>
<evidence type="ECO:0000313" key="10">
    <source>
        <dbReference type="EMBL" id="ASI48005.1"/>
    </source>
</evidence>
<organism evidence="10 11">
    <name type="scientific">Anaplasma ovis str. Haibei</name>
    <dbReference type="NCBI Taxonomy" id="1248439"/>
    <lineage>
        <taxon>Bacteria</taxon>
        <taxon>Pseudomonadati</taxon>
        <taxon>Pseudomonadota</taxon>
        <taxon>Alphaproteobacteria</taxon>
        <taxon>Rickettsiales</taxon>
        <taxon>Anaplasmataceae</taxon>
        <taxon>Anaplasma</taxon>
    </lineage>
</organism>
<protein>
    <recommendedName>
        <fullName evidence="8">Histone-like DNA-binding protein</fullName>
    </recommendedName>
    <alternativeName>
        <fullName evidence="2">Integration host factor subunit alpha</fullName>
    </alternativeName>
</protein>
<dbReference type="Pfam" id="PF00216">
    <property type="entry name" value="Bac_DNA_binding"/>
    <property type="match status" value="1"/>
</dbReference>
<dbReference type="InterPro" id="IPR000119">
    <property type="entry name" value="Hist_DNA-bd"/>
</dbReference>
<dbReference type="CDD" id="cd13835">
    <property type="entry name" value="IHF_A"/>
    <property type="match status" value="1"/>
</dbReference>
<dbReference type="GO" id="GO:0003677">
    <property type="term" value="F:DNA binding"/>
    <property type="evidence" value="ECO:0007669"/>
    <property type="project" value="UniProtKB-KW"/>
</dbReference>
<evidence type="ECO:0000256" key="3">
    <source>
        <dbReference type="ARBA" id="ARBA00022845"/>
    </source>
</evidence>
<comment type="similarity">
    <text evidence="1 9">Belongs to the bacterial histone-like protein family.</text>
</comment>
<accession>A0A2Z2L8T6</accession>
<dbReference type="InterPro" id="IPR020816">
    <property type="entry name" value="Histone-like_DNA-bd_CS"/>
</dbReference>
<dbReference type="PANTHER" id="PTHR33175">
    <property type="entry name" value="DNA-BINDING PROTEIN HU"/>
    <property type="match status" value="1"/>
</dbReference>
<dbReference type="SUPFAM" id="SSF47729">
    <property type="entry name" value="IHF-like DNA-binding proteins"/>
    <property type="match status" value="1"/>
</dbReference>
<dbReference type="OrthoDB" id="9797747at2"/>
<evidence type="ECO:0000256" key="4">
    <source>
        <dbReference type="ARBA" id="ARBA00023015"/>
    </source>
</evidence>
<evidence type="ECO:0000256" key="1">
    <source>
        <dbReference type="ARBA" id="ARBA00010529"/>
    </source>
</evidence>
<evidence type="ECO:0000256" key="2">
    <source>
        <dbReference type="ARBA" id="ARBA00018329"/>
    </source>
</evidence>
<dbReference type="GO" id="GO:0005829">
    <property type="term" value="C:cytosol"/>
    <property type="evidence" value="ECO:0007669"/>
    <property type="project" value="TreeGrafter"/>
</dbReference>
<dbReference type="KEGG" id="aoh:AOV_04395"/>
<keyword evidence="3" id="KW-0810">Translation regulation</keyword>
<gene>
    <name evidence="10" type="ORF">AOV_04395</name>
</gene>
<dbReference type="InterPro" id="IPR010992">
    <property type="entry name" value="IHF-like_DNA-bd_dom_sf"/>
</dbReference>
<dbReference type="GO" id="GO:0006417">
    <property type="term" value="P:regulation of translation"/>
    <property type="evidence" value="ECO:0007669"/>
    <property type="project" value="UniProtKB-KW"/>
</dbReference>
<evidence type="ECO:0000256" key="7">
    <source>
        <dbReference type="ARBA" id="ARBA00023172"/>
    </source>
</evidence>
<dbReference type="PANTHER" id="PTHR33175:SF2">
    <property type="entry name" value="INTEGRATION HOST FACTOR SUBUNIT ALPHA"/>
    <property type="match status" value="1"/>
</dbReference>
<reference evidence="11" key="1">
    <citation type="submission" date="2018-06" db="EMBL/GenBank/DDBJ databases">
        <title>The Anaplasma ovis genome reveals a high proportion of pseudogenes.</title>
        <authorList>
            <person name="Liu Z."/>
            <person name="Peasley A.M."/>
            <person name="Yang J."/>
            <person name="Li Y."/>
            <person name="Guan G."/>
            <person name="Luo J."/>
            <person name="Yin H."/>
            <person name="Brayton K.A."/>
        </authorList>
    </citation>
    <scope>NUCLEOTIDE SEQUENCE [LARGE SCALE GENOMIC DNA]</scope>
    <source>
        <strain evidence="11">Haibei</strain>
    </source>
</reference>
<keyword evidence="11" id="KW-1185">Reference proteome</keyword>
<proteinExistence type="inferred from homology"/>
<sequence>MGQTLTRARLADAINREIGISREDALVLVGEILDEMVSSLVRGGLLKISSFGTFKVIRKKERIGRNPKTLEQFIVKEHNTVTFCPSVTMKRLINGEES</sequence>